<dbReference type="InterPro" id="IPR015421">
    <property type="entry name" value="PyrdxlP-dep_Trfase_major"/>
</dbReference>
<comment type="caution">
    <text evidence="10">The sequence shown here is derived from an EMBL/GenBank/DDBJ whole genome shotgun (WGS) entry which is preliminary data.</text>
</comment>
<dbReference type="InterPro" id="IPR020578">
    <property type="entry name" value="Aminotrans_V_PyrdxlP_BS"/>
</dbReference>
<evidence type="ECO:0000256" key="8">
    <source>
        <dbReference type="RuleBase" id="RU004506"/>
    </source>
</evidence>
<dbReference type="PROSITE" id="PS00595">
    <property type="entry name" value="AA_TRANSFER_CLASS_5"/>
    <property type="match status" value="1"/>
</dbReference>
<comment type="cofactor">
    <cofactor evidence="1 7">
        <name>pyridoxal 5'-phosphate</name>
        <dbReference type="ChEBI" id="CHEBI:597326"/>
    </cofactor>
</comment>
<dbReference type="PANTHER" id="PTHR43586:SF8">
    <property type="entry name" value="CYSTEINE DESULFURASE 1, CHLOROPLASTIC"/>
    <property type="match status" value="1"/>
</dbReference>
<dbReference type="AlphaFoldDB" id="A0A2H0KKD5"/>
<dbReference type="InterPro" id="IPR000192">
    <property type="entry name" value="Aminotrans_V_dom"/>
</dbReference>
<organism evidence="10 11">
    <name type="scientific">Candidatus Roizmanbacteria bacterium CG11_big_fil_rev_8_21_14_0_20_37_16</name>
    <dbReference type="NCBI Taxonomy" id="1974857"/>
    <lineage>
        <taxon>Bacteria</taxon>
        <taxon>Candidatus Roizmaniibacteriota</taxon>
    </lineage>
</organism>
<evidence type="ECO:0000313" key="11">
    <source>
        <dbReference type="Proteomes" id="UP000229497"/>
    </source>
</evidence>
<feature type="domain" description="Aminotransferase class V" evidence="9">
    <location>
        <begin position="21"/>
        <end position="392"/>
    </location>
</feature>
<dbReference type="Gene3D" id="3.40.640.10">
    <property type="entry name" value="Type I PLP-dependent aspartate aminotransferase-like (Major domain)"/>
    <property type="match status" value="1"/>
</dbReference>
<comment type="similarity">
    <text evidence="2 8">Belongs to the class-V pyridoxal-phosphate-dependent aminotransferase family. Csd subfamily.</text>
</comment>
<dbReference type="CDD" id="cd06453">
    <property type="entry name" value="SufS_like"/>
    <property type="match status" value="1"/>
</dbReference>
<comment type="catalytic activity">
    <reaction evidence="6 8">
        <text>(sulfur carrier)-H + L-cysteine = (sulfur carrier)-SH + L-alanine</text>
        <dbReference type="Rhea" id="RHEA:43892"/>
        <dbReference type="Rhea" id="RHEA-COMP:14737"/>
        <dbReference type="Rhea" id="RHEA-COMP:14739"/>
        <dbReference type="ChEBI" id="CHEBI:29917"/>
        <dbReference type="ChEBI" id="CHEBI:35235"/>
        <dbReference type="ChEBI" id="CHEBI:57972"/>
        <dbReference type="ChEBI" id="CHEBI:64428"/>
        <dbReference type="EC" id="2.8.1.7"/>
    </reaction>
</comment>
<dbReference type="GO" id="GO:0006534">
    <property type="term" value="P:cysteine metabolic process"/>
    <property type="evidence" value="ECO:0007669"/>
    <property type="project" value="UniProtKB-UniRule"/>
</dbReference>
<name>A0A2H0KKD5_9BACT</name>
<dbReference type="PANTHER" id="PTHR43586">
    <property type="entry name" value="CYSTEINE DESULFURASE"/>
    <property type="match status" value="1"/>
</dbReference>
<evidence type="ECO:0000256" key="2">
    <source>
        <dbReference type="ARBA" id="ARBA00010447"/>
    </source>
</evidence>
<dbReference type="Proteomes" id="UP000229497">
    <property type="component" value="Unassembled WGS sequence"/>
</dbReference>
<evidence type="ECO:0000256" key="3">
    <source>
        <dbReference type="ARBA" id="ARBA00012239"/>
    </source>
</evidence>
<sequence>MLDTNKIKKDFPIFNNQPKLVYLDSTATSLKPQSVISKLVGYYSDYSANIFRGVYDMSEKATAEYEETRTVVKDFINAPLTEEIIFTRNATESINLFVNGIKDIFKKGDEIVTTITEHHSNFVPWQQLAKNIQCSFKIISINEEGILEPQLTYEITKKTKILALTYVSNVLGTVNPIKTIIKEAKNISPHIIVLVDGAQAVPHLKVDVTDLGCDAFVFSSHKMLGPTGVGVLWVKKELLETFPPYQFGGDMIRSVAIEETQFADLPHRFEAGTPHIAGVIALKEASHYLQGIGLDAIHSYEVELAQICYDRLTEEFGTKIKIIGPQKRESGIVAFAVTGLHAHDVAQLLNEDHIAVRAGHHCAMPLHTKLGIEASVRASFYLYNTKEDVEKLIASLHKALHLFK</sequence>
<evidence type="ECO:0000313" key="10">
    <source>
        <dbReference type="EMBL" id="PIQ71686.1"/>
    </source>
</evidence>
<comment type="function">
    <text evidence="8">Catalyzes the removal of elemental sulfur and selenium atoms from L-cysteine, L-cystine, L-selenocysteine, and L-selenocystine to produce L-alanine.</text>
</comment>
<dbReference type="EMBL" id="PCVK01000055">
    <property type="protein sequence ID" value="PIQ71686.1"/>
    <property type="molecule type" value="Genomic_DNA"/>
</dbReference>
<evidence type="ECO:0000256" key="5">
    <source>
        <dbReference type="ARBA" id="ARBA00022898"/>
    </source>
</evidence>
<reference evidence="10 11" key="1">
    <citation type="submission" date="2017-09" db="EMBL/GenBank/DDBJ databases">
        <title>Depth-based differentiation of microbial function through sediment-hosted aquifers and enrichment of novel symbionts in the deep terrestrial subsurface.</title>
        <authorList>
            <person name="Probst A.J."/>
            <person name="Ladd B."/>
            <person name="Jarett J.K."/>
            <person name="Geller-Mcgrath D.E."/>
            <person name="Sieber C.M."/>
            <person name="Emerson J.B."/>
            <person name="Anantharaman K."/>
            <person name="Thomas B.C."/>
            <person name="Malmstrom R."/>
            <person name="Stieglmeier M."/>
            <person name="Klingl A."/>
            <person name="Woyke T."/>
            <person name="Ryan C.M."/>
            <person name="Banfield J.F."/>
        </authorList>
    </citation>
    <scope>NUCLEOTIDE SEQUENCE [LARGE SCALE GENOMIC DNA]</scope>
    <source>
        <strain evidence="10">CG11_big_fil_rev_8_21_14_0_20_37_16</strain>
    </source>
</reference>
<evidence type="ECO:0000259" key="9">
    <source>
        <dbReference type="Pfam" id="PF00266"/>
    </source>
</evidence>
<dbReference type="SUPFAM" id="SSF53383">
    <property type="entry name" value="PLP-dependent transferases"/>
    <property type="match status" value="1"/>
</dbReference>
<dbReference type="InterPro" id="IPR015424">
    <property type="entry name" value="PyrdxlP-dep_Trfase"/>
</dbReference>
<dbReference type="InterPro" id="IPR010970">
    <property type="entry name" value="Cys_dSase_SufS"/>
</dbReference>
<dbReference type="Pfam" id="PF00266">
    <property type="entry name" value="Aminotran_5"/>
    <property type="match status" value="1"/>
</dbReference>
<evidence type="ECO:0000256" key="7">
    <source>
        <dbReference type="RuleBase" id="RU004504"/>
    </source>
</evidence>
<keyword evidence="5 8" id="KW-0663">Pyridoxal phosphate</keyword>
<keyword evidence="4 8" id="KW-0808">Transferase</keyword>
<proteinExistence type="inferred from homology"/>
<dbReference type="GO" id="GO:0031071">
    <property type="term" value="F:cysteine desulfurase activity"/>
    <property type="evidence" value="ECO:0007669"/>
    <property type="project" value="UniProtKB-UniRule"/>
</dbReference>
<dbReference type="Gene3D" id="3.90.1150.10">
    <property type="entry name" value="Aspartate Aminotransferase, domain 1"/>
    <property type="match status" value="1"/>
</dbReference>
<evidence type="ECO:0000256" key="4">
    <source>
        <dbReference type="ARBA" id="ARBA00022679"/>
    </source>
</evidence>
<protein>
    <recommendedName>
        <fullName evidence="3 8">Cysteine desulfurase</fullName>
        <ecNumber evidence="3 8">2.8.1.7</ecNumber>
    </recommendedName>
</protein>
<evidence type="ECO:0000256" key="6">
    <source>
        <dbReference type="ARBA" id="ARBA00050776"/>
    </source>
</evidence>
<evidence type="ECO:0000256" key="1">
    <source>
        <dbReference type="ARBA" id="ARBA00001933"/>
    </source>
</evidence>
<dbReference type="InterPro" id="IPR015422">
    <property type="entry name" value="PyrdxlP-dep_Trfase_small"/>
</dbReference>
<gene>
    <name evidence="10" type="ORF">COV87_01960</name>
</gene>
<dbReference type="GO" id="GO:0030170">
    <property type="term" value="F:pyridoxal phosphate binding"/>
    <property type="evidence" value="ECO:0007669"/>
    <property type="project" value="UniProtKB-UniRule"/>
</dbReference>
<accession>A0A2H0KKD5</accession>
<dbReference type="NCBIfam" id="TIGR01979">
    <property type="entry name" value="sufS"/>
    <property type="match status" value="1"/>
</dbReference>
<dbReference type="EC" id="2.8.1.7" evidence="3 8"/>